<dbReference type="OrthoDB" id="24645at2759"/>
<proteinExistence type="inferred from homology"/>
<comment type="caution">
    <text evidence="8">Lacks conserved residue(s) required for the propagation of feature annotation.</text>
</comment>
<dbReference type="Pfam" id="PF01541">
    <property type="entry name" value="GIY-YIG"/>
    <property type="match status" value="1"/>
</dbReference>
<organism evidence="11 12">
    <name type="scientific">Nyssa sinensis</name>
    <dbReference type="NCBI Taxonomy" id="561372"/>
    <lineage>
        <taxon>Eukaryota</taxon>
        <taxon>Viridiplantae</taxon>
        <taxon>Streptophyta</taxon>
        <taxon>Embryophyta</taxon>
        <taxon>Tracheophyta</taxon>
        <taxon>Spermatophyta</taxon>
        <taxon>Magnoliopsida</taxon>
        <taxon>eudicotyledons</taxon>
        <taxon>Gunneridae</taxon>
        <taxon>Pentapetalae</taxon>
        <taxon>asterids</taxon>
        <taxon>Cornales</taxon>
        <taxon>Nyssaceae</taxon>
        <taxon>Nyssa</taxon>
    </lineage>
</organism>
<reference evidence="11 12" key="1">
    <citation type="submission" date="2019-09" db="EMBL/GenBank/DDBJ databases">
        <title>A chromosome-level genome assembly of the Chinese tupelo Nyssa sinensis.</title>
        <authorList>
            <person name="Yang X."/>
            <person name="Kang M."/>
            <person name="Yang Y."/>
            <person name="Xiong H."/>
            <person name="Wang M."/>
            <person name="Zhang Z."/>
            <person name="Wang Z."/>
            <person name="Wu H."/>
            <person name="Ma T."/>
            <person name="Liu J."/>
            <person name="Xi Z."/>
        </authorList>
    </citation>
    <scope>NUCLEOTIDE SEQUENCE [LARGE SCALE GENOMIC DNA]</scope>
    <source>
        <strain evidence="11">J267</strain>
        <tissue evidence="11">Leaf</tissue>
    </source>
</reference>
<accession>A0A5J5BPL6</accession>
<evidence type="ECO:0000256" key="7">
    <source>
        <dbReference type="ARBA" id="ARBA00023242"/>
    </source>
</evidence>
<dbReference type="FunFam" id="3.40.1440.10:FF:000005">
    <property type="entry name" value="Structure-specific endonuclease subunit SLX1 homolog"/>
    <property type="match status" value="1"/>
</dbReference>
<sequence>MVKRKERSEISEDPIPKGGDDYDEIRREEEKEKGGFFACYLLTSLSPRHKGHTYIGFTVNPRRRIRQHNGEMSCGAWRTKRKRPWEMVLCIYGFPTNVSALQFEWAWQHPTESLAVRKAAATFKSLSGIANKIKLAYTMLTLPAWQSLNLTVNFFSTKYTKHYAGCPSLPEHMKVQVCSMDELPCYTGSDHNMHENEDQWDYDRECDEPVSVCQSVEEGLRNKILNNFTDHQKCIEETTHGKNEWVEDIDERRSWDLPISKEDYRQPVCLSNSPVPVLSSSVASTSGALETVGDKDHQKCIEETTHGKNEWVEDIDERRSWDLPISKEDYRQPVCLSNSLVPVLSSSVASASGALETVEDKDMFGLIEESRVELDWLTRKQSLTITAANKDQPPTKPCEVEIIDVLSPSPSYRGKKRRVSIVCPEIIDLTNSPIFV</sequence>
<evidence type="ECO:0000256" key="5">
    <source>
        <dbReference type="ARBA" id="ARBA00023172"/>
    </source>
</evidence>
<evidence type="ECO:0000256" key="3">
    <source>
        <dbReference type="ARBA" id="ARBA00022763"/>
    </source>
</evidence>
<dbReference type="GO" id="GO:0008821">
    <property type="term" value="F:crossover junction DNA endonuclease activity"/>
    <property type="evidence" value="ECO:0007669"/>
    <property type="project" value="TreeGrafter"/>
</dbReference>
<dbReference type="InterPro" id="IPR027520">
    <property type="entry name" value="Slx1"/>
</dbReference>
<dbReference type="HAMAP" id="MF_03100">
    <property type="entry name" value="Endonuc_su_Slx1"/>
    <property type="match status" value="1"/>
</dbReference>
<evidence type="ECO:0000256" key="4">
    <source>
        <dbReference type="ARBA" id="ARBA00022801"/>
    </source>
</evidence>
<keyword evidence="6 8" id="KW-0234">DNA repair</keyword>
<evidence type="ECO:0000256" key="2">
    <source>
        <dbReference type="ARBA" id="ARBA00022759"/>
    </source>
</evidence>
<dbReference type="AlphaFoldDB" id="A0A5J5BPL6"/>
<dbReference type="EC" id="3.1.-.-" evidence="8"/>
<keyword evidence="2 8" id="KW-0255">Endonuclease</keyword>
<evidence type="ECO:0000256" key="6">
    <source>
        <dbReference type="ARBA" id="ARBA00023204"/>
    </source>
</evidence>
<comment type="function">
    <text evidence="8">Catalytic subunit of a heterodimeric structure-specific endonuclease that resolves DNA secondary structures generated during DNA repair and recombination. Has endonuclease activity towards branched DNA substrates, introducing single-strand cuts in duplex DNA close to junctions with ss-DNA.</text>
</comment>
<feature type="domain" description="GIY-YIG" evidence="10">
    <location>
        <begin position="35"/>
        <end position="117"/>
    </location>
</feature>
<feature type="region of interest" description="Disordered" evidence="9">
    <location>
        <begin position="1"/>
        <end position="24"/>
    </location>
</feature>
<comment type="similarity">
    <text evidence="8">Belongs to the SLX1 family.</text>
</comment>
<dbReference type="PANTHER" id="PTHR20208:SF10">
    <property type="entry name" value="STRUCTURE-SPECIFIC ENDONUCLEASE SUBUNIT SLX1"/>
    <property type="match status" value="1"/>
</dbReference>
<dbReference type="GO" id="GO:0000724">
    <property type="term" value="P:double-strand break repair via homologous recombination"/>
    <property type="evidence" value="ECO:0007669"/>
    <property type="project" value="TreeGrafter"/>
</dbReference>
<evidence type="ECO:0000256" key="9">
    <source>
        <dbReference type="SAM" id="MobiDB-lite"/>
    </source>
</evidence>
<evidence type="ECO:0000256" key="8">
    <source>
        <dbReference type="HAMAP-Rule" id="MF_03100"/>
    </source>
</evidence>
<dbReference type="InterPro" id="IPR035901">
    <property type="entry name" value="GIY-YIG_endonuc_sf"/>
</dbReference>
<evidence type="ECO:0000256" key="1">
    <source>
        <dbReference type="ARBA" id="ARBA00022722"/>
    </source>
</evidence>
<dbReference type="GO" id="GO:0017108">
    <property type="term" value="F:5'-flap endonuclease activity"/>
    <property type="evidence" value="ECO:0007669"/>
    <property type="project" value="InterPro"/>
</dbReference>
<dbReference type="SMART" id="SM00465">
    <property type="entry name" value="GIYc"/>
    <property type="match status" value="1"/>
</dbReference>
<keyword evidence="12" id="KW-1185">Reference proteome</keyword>
<name>A0A5J5BPL6_9ASTE</name>
<keyword evidence="7 8" id="KW-0539">Nucleus</keyword>
<protein>
    <recommendedName>
        <fullName evidence="8">Structure-specific endonuclease subunit SLX1 homolog</fullName>
        <ecNumber evidence="8">3.1.-.-</ecNumber>
    </recommendedName>
</protein>
<keyword evidence="1 8" id="KW-0540">Nuclease</keyword>
<comment type="subcellular location">
    <subcellularLocation>
        <location evidence="8">Nucleus</location>
    </subcellularLocation>
</comment>
<dbReference type="EMBL" id="CM018034">
    <property type="protein sequence ID" value="KAA8543672.1"/>
    <property type="molecule type" value="Genomic_DNA"/>
</dbReference>
<dbReference type="InterPro" id="IPR000305">
    <property type="entry name" value="GIY-YIG_endonuc"/>
</dbReference>
<dbReference type="CDD" id="cd10455">
    <property type="entry name" value="GIY-YIG_SLX1"/>
    <property type="match status" value="1"/>
</dbReference>
<keyword evidence="3 8" id="KW-0227">DNA damage</keyword>
<dbReference type="GO" id="GO:0033557">
    <property type="term" value="C:Slx1-Slx4 complex"/>
    <property type="evidence" value="ECO:0007669"/>
    <property type="project" value="UniProtKB-UniRule"/>
</dbReference>
<dbReference type="PROSITE" id="PS50164">
    <property type="entry name" value="GIY_YIG"/>
    <property type="match status" value="1"/>
</dbReference>
<evidence type="ECO:0000259" key="10">
    <source>
        <dbReference type="PROSITE" id="PS50164"/>
    </source>
</evidence>
<evidence type="ECO:0000313" key="12">
    <source>
        <dbReference type="Proteomes" id="UP000325577"/>
    </source>
</evidence>
<evidence type="ECO:0000313" key="11">
    <source>
        <dbReference type="EMBL" id="KAA8543672.1"/>
    </source>
</evidence>
<dbReference type="InterPro" id="IPR050381">
    <property type="entry name" value="SLX1_endonuclease"/>
</dbReference>
<dbReference type="Proteomes" id="UP000325577">
    <property type="component" value="Linkage Group LG11"/>
</dbReference>
<comment type="subunit">
    <text evidence="8">Forms a heterodimer with a member of the SLX4 family.</text>
</comment>
<comment type="cofactor">
    <cofactor evidence="8">
        <name>a divalent metal cation</name>
        <dbReference type="ChEBI" id="CHEBI:60240"/>
    </cofactor>
</comment>
<dbReference type="PANTHER" id="PTHR20208">
    <property type="entry name" value="STRUCTURE-SPECIFIC ENDONUCLEASE SUBUNIT SLX1"/>
    <property type="match status" value="1"/>
</dbReference>
<dbReference type="Gene3D" id="3.40.1440.10">
    <property type="entry name" value="GIY-YIG endonuclease"/>
    <property type="match status" value="1"/>
</dbReference>
<keyword evidence="4 8" id="KW-0378">Hydrolase</keyword>
<gene>
    <name evidence="11" type="ORF">F0562_021582</name>
</gene>
<keyword evidence="5 8" id="KW-0233">DNA recombination</keyword>